<dbReference type="STRING" id="334819.W7MSZ7"/>
<evidence type="ECO:0000256" key="2">
    <source>
        <dbReference type="SAM" id="Phobius"/>
    </source>
</evidence>
<keyword evidence="4" id="KW-1185">Reference proteome</keyword>
<proteinExistence type="predicted"/>
<dbReference type="OrthoDB" id="5347452at2759"/>
<keyword evidence="2" id="KW-0472">Membrane</keyword>
<organism evidence="3 4">
    <name type="scientific">Gibberella moniliformis (strain M3125 / FGSC 7600)</name>
    <name type="common">Maize ear and stalk rot fungus</name>
    <name type="synonym">Fusarium verticillioides</name>
    <dbReference type="NCBI Taxonomy" id="334819"/>
    <lineage>
        <taxon>Eukaryota</taxon>
        <taxon>Fungi</taxon>
        <taxon>Dikarya</taxon>
        <taxon>Ascomycota</taxon>
        <taxon>Pezizomycotina</taxon>
        <taxon>Sordariomycetes</taxon>
        <taxon>Hypocreomycetidae</taxon>
        <taxon>Hypocreales</taxon>
        <taxon>Nectriaceae</taxon>
        <taxon>Fusarium</taxon>
        <taxon>Fusarium fujikuroi species complex</taxon>
    </lineage>
</organism>
<feature type="compositionally biased region" description="Polar residues" evidence="1">
    <location>
        <begin position="318"/>
        <end position="332"/>
    </location>
</feature>
<keyword evidence="2" id="KW-0812">Transmembrane</keyword>
<evidence type="ECO:0000313" key="3">
    <source>
        <dbReference type="EMBL" id="EWG54583.1"/>
    </source>
</evidence>
<name>W7MSZ7_GIBM7</name>
<dbReference type="HOGENOM" id="CLU_041702_1_0_1"/>
<dbReference type="RefSeq" id="XP_018760774.1">
    <property type="nucleotide sequence ID" value="XM_018902128.1"/>
</dbReference>
<dbReference type="KEGG" id="fvr:FVEG_12767"/>
<evidence type="ECO:0000256" key="1">
    <source>
        <dbReference type="SAM" id="MobiDB-lite"/>
    </source>
</evidence>
<dbReference type="GeneID" id="30070177"/>
<dbReference type="AlphaFoldDB" id="W7MSZ7"/>
<sequence length="374" mass="39540">MKYHSLLLGVSAGANALAIAEATKRRDAGYMYQPDPTPIVGISDLRHLALGKRQETTAEASTFTLVVSPDSTCGFLSGSPGNAITCGNGDKCSWELRYVTAIFCGTQAYNRCLERDDALDTKLCNDVCQSNQYNLLCTNTASPYCGTYNYQSGVVGFRCATASLTAAQDVEFTYTSQKGRSFSTTLVSDETTSSIPSSSEPGSSSTEEPSSTTSEAEPSESDSGGGGGGSSTPVGAIVGGSIGGFVALSLVALGAFWLWRKNKNQNAAQPSPQQPSVTAASSMPPPGPYGDTVPPMAQHYPKSDVTSPTQSEWRESMITAQTATTPVQNQAWGQYPQGSPYPPQAQPQELHPQGNQGLQDGQVHEMPSDTNYHR</sequence>
<feature type="compositionally biased region" description="Low complexity" evidence="1">
    <location>
        <begin position="266"/>
        <end position="282"/>
    </location>
</feature>
<dbReference type="Proteomes" id="UP000009096">
    <property type="component" value="Chromosome 3"/>
</dbReference>
<dbReference type="EMBL" id="DS022261">
    <property type="protein sequence ID" value="EWG54583.1"/>
    <property type="molecule type" value="Genomic_DNA"/>
</dbReference>
<feature type="region of interest" description="Disordered" evidence="1">
    <location>
        <begin position="185"/>
        <end position="232"/>
    </location>
</feature>
<dbReference type="VEuPathDB" id="FungiDB:FVEG_12767"/>
<dbReference type="OMA" id="DSTCGFL"/>
<feature type="compositionally biased region" description="Basic and acidic residues" evidence="1">
    <location>
        <begin position="362"/>
        <end position="374"/>
    </location>
</feature>
<keyword evidence="2" id="KW-1133">Transmembrane helix</keyword>
<accession>W7MSZ7</accession>
<reference evidence="3 4" key="1">
    <citation type="journal article" date="2010" name="Nature">
        <title>Comparative genomics reveals mobile pathogenicity chromosomes in Fusarium.</title>
        <authorList>
            <person name="Ma L.J."/>
            <person name="van der Does H.C."/>
            <person name="Borkovich K.A."/>
            <person name="Coleman J.J."/>
            <person name="Daboussi M.J."/>
            <person name="Di Pietro A."/>
            <person name="Dufresne M."/>
            <person name="Freitag M."/>
            <person name="Grabherr M."/>
            <person name="Henrissat B."/>
            <person name="Houterman P.M."/>
            <person name="Kang S."/>
            <person name="Shim W.B."/>
            <person name="Woloshuk C."/>
            <person name="Xie X."/>
            <person name="Xu J.R."/>
            <person name="Antoniw J."/>
            <person name="Baker S.E."/>
            <person name="Bluhm B.H."/>
            <person name="Breakspear A."/>
            <person name="Brown D.W."/>
            <person name="Butchko R.A."/>
            <person name="Chapman S."/>
            <person name="Coulson R."/>
            <person name="Coutinho P.M."/>
            <person name="Danchin E.G."/>
            <person name="Diener A."/>
            <person name="Gale L.R."/>
            <person name="Gardiner D.M."/>
            <person name="Goff S."/>
            <person name="Hammond-Kosack K.E."/>
            <person name="Hilburn K."/>
            <person name="Hua-Van A."/>
            <person name="Jonkers W."/>
            <person name="Kazan K."/>
            <person name="Kodira C.D."/>
            <person name="Koehrsen M."/>
            <person name="Kumar L."/>
            <person name="Lee Y.H."/>
            <person name="Li L."/>
            <person name="Manners J.M."/>
            <person name="Miranda-Saavedra D."/>
            <person name="Mukherjee M."/>
            <person name="Park G."/>
            <person name="Park J."/>
            <person name="Park S.Y."/>
            <person name="Proctor R.H."/>
            <person name="Regev A."/>
            <person name="Ruiz-Roldan M.C."/>
            <person name="Sain D."/>
            <person name="Sakthikumar S."/>
            <person name="Sykes S."/>
            <person name="Schwartz D.C."/>
            <person name="Turgeon B.G."/>
            <person name="Wapinski I."/>
            <person name="Yoder O."/>
            <person name="Young S."/>
            <person name="Zeng Q."/>
            <person name="Zhou S."/>
            <person name="Galagan J."/>
            <person name="Cuomo C.A."/>
            <person name="Kistler H.C."/>
            <person name="Rep M."/>
        </authorList>
    </citation>
    <scope>NUCLEOTIDE SEQUENCE [LARGE SCALE GENOMIC DNA]</scope>
    <source>
        <strain evidence="4">M3125 / FGSC 7600</strain>
    </source>
</reference>
<feature type="compositionally biased region" description="Low complexity" evidence="1">
    <location>
        <begin position="188"/>
        <end position="216"/>
    </location>
</feature>
<evidence type="ECO:0000313" key="4">
    <source>
        <dbReference type="Proteomes" id="UP000009096"/>
    </source>
</evidence>
<feature type="region of interest" description="Disordered" evidence="1">
    <location>
        <begin position="266"/>
        <end position="374"/>
    </location>
</feature>
<feature type="transmembrane region" description="Helical" evidence="2">
    <location>
        <begin position="237"/>
        <end position="259"/>
    </location>
</feature>
<dbReference type="eggNOG" id="ENOG502SWRX">
    <property type="taxonomic scope" value="Eukaryota"/>
</dbReference>
<gene>
    <name evidence="3" type="ORF">FVEG_12767</name>
</gene>
<protein>
    <submittedName>
        <fullName evidence="3">Uncharacterized protein</fullName>
    </submittedName>
</protein>